<keyword evidence="6" id="KW-0963">Cytoplasm</keyword>
<sequence>MQINILTVGNLKEKYLRDACAEYLKRLQAYAKFTVTEVEEEKKGTAIIRKQKEGERILKKLASDTYVIVLAIEGKDFSSDQFAAKINQLGTYGNSHLTFVIGGSDGLSPEVIQKADLKLSFSKMTFPHQLMRVFLLEQIYRGFKIIRGENYHK</sequence>
<protein>
    <recommendedName>
        <fullName evidence="6">Ribosomal RNA large subunit methyltransferase H</fullName>
        <ecNumber evidence="6">2.1.1.177</ecNumber>
    </recommendedName>
    <alternativeName>
        <fullName evidence="6">23S rRNA (pseudouridine1915-N3)-methyltransferase</fullName>
    </alternativeName>
    <alternativeName>
        <fullName evidence="6">23S rRNA m3Psi1915 methyltransferase</fullName>
    </alternativeName>
    <alternativeName>
        <fullName evidence="6">rRNA (pseudouridine-N3-)-methyltransferase RlmH</fullName>
    </alternativeName>
</protein>
<comment type="catalytic activity">
    <reaction evidence="6">
        <text>pseudouridine(1915) in 23S rRNA + S-adenosyl-L-methionine = N(3)-methylpseudouridine(1915) in 23S rRNA + S-adenosyl-L-homocysteine + H(+)</text>
        <dbReference type="Rhea" id="RHEA:42752"/>
        <dbReference type="Rhea" id="RHEA-COMP:10221"/>
        <dbReference type="Rhea" id="RHEA-COMP:10222"/>
        <dbReference type="ChEBI" id="CHEBI:15378"/>
        <dbReference type="ChEBI" id="CHEBI:57856"/>
        <dbReference type="ChEBI" id="CHEBI:59789"/>
        <dbReference type="ChEBI" id="CHEBI:65314"/>
        <dbReference type="ChEBI" id="CHEBI:74486"/>
        <dbReference type="EC" id="2.1.1.177"/>
    </reaction>
</comment>
<feature type="binding site" evidence="6">
    <location>
        <position position="102"/>
    </location>
    <ligand>
        <name>S-adenosyl-L-methionine</name>
        <dbReference type="ChEBI" id="CHEBI:59789"/>
    </ligand>
</feature>
<keyword evidence="2 6" id="KW-0489">Methyltransferase</keyword>
<dbReference type="RefSeq" id="WP_160800379.1">
    <property type="nucleotide sequence ID" value="NZ_WUUL01000002.1"/>
</dbReference>
<proteinExistence type="inferred from homology"/>
<dbReference type="PIRSF" id="PIRSF004505">
    <property type="entry name" value="MT_bac"/>
    <property type="match status" value="1"/>
</dbReference>
<accession>A0A6I4VT03</accession>
<evidence type="ECO:0000256" key="3">
    <source>
        <dbReference type="ARBA" id="ARBA00022679"/>
    </source>
</evidence>
<organism evidence="7 8">
    <name type="scientific">Shimazuella alba</name>
    <dbReference type="NCBI Taxonomy" id="2690964"/>
    <lineage>
        <taxon>Bacteria</taxon>
        <taxon>Bacillati</taxon>
        <taxon>Bacillota</taxon>
        <taxon>Bacilli</taxon>
        <taxon>Bacillales</taxon>
        <taxon>Thermoactinomycetaceae</taxon>
        <taxon>Shimazuella</taxon>
    </lineage>
</organism>
<dbReference type="SUPFAM" id="SSF75217">
    <property type="entry name" value="alpha/beta knot"/>
    <property type="match status" value="1"/>
</dbReference>
<keyword evidence="1 6" id="KW-0698">rRNA processing</keyword>
<dbReference type="InterPro" id="IPR003742">
    <property type="entry name" value="RlmH-like"/>
</dbReference>
<evidence type="ECO:0000313" key="8">
    <source>
        <dbReference type="Proteomes" id="UP000430692"/>
    </source>
</evidence>
<dbReference type="EC" id="2.1.1.177" evidence="6"/>
<evidence type="ECO:0000256" key="6">
    <source>
        <dbReference type="HAMAP-Rule" id="MF_00658"/>
    </source>
</evidence>
<dbReference type="Proteomes" id="UP000430692">
    <property type="component" value="Unassembled WGS sequence"/>
</dbReference>
<feature type="binding site" evidence="6">
    <location>
        <begin position="121"/>
        <end position="126"/>
    </location>
    <ligand>
        <name>S-adenosyl-L-methionine</name>
        <dbReference type="ChEBI" id="CHEBI:59789"/>
    </ligand>
</feature>
<evidence type="ECO:0000256" key="2">
    <source>
        <dbReference type="ARBA" id="ARBA00022603"/>
    </source>
</evidence>
<dbReference type="InterPro" id="IPR029026">
    <property type="entry name" value="tRNA_m1G_MTases_N"/>
</dbReference>
<name>A0A6I4VT03_9BACL</name>
<dbReference type="AlphaFoldDB" id="A0A6I4VT03"/>
<dbReference type="NCBIfam" id="TIGR00246">
    <property type="entry name" value="tRNA_RlmH_YbeA"/>
    <property type="match status" value="1"/>
</dbReference>
<keyword evidence="4 6" id="KW-0949">S-adenosyl-L-methionine</keyword>
<dbReference type="GO" id="GO:0070038">
    <property type="term" value="F:rRNA (pseudouridine-N3-)-methyltransferase activity"/>
    <property type="evidence" value="ECO:0007669"/>
    <property type="project" value="UniProtKB-UniRule"/>
</dbReference>
<gene>
    <name evidence="6 7" type="primary">rlmH</name>
    <name evidence="7" type="ORF">GSM42_04725</name>
</gene>
<dbReference type="PANTHER" id="PTHR33603:SF1">
    <property type="entry name" value="RIBOSOMAL RNA LARGE SUBUNIT METHYLTRANSFERASE H"/>
    <property type="match status" value="1"/>
</dbReference>
<comment type="subcellular location">
    <subcellularLocation>
        <location evidence="6">Cytoplasm</location>
    </subcellularLocation>
</comment>
<dbReference type="InterPro" id="IPR029028">
    <property type="entry name" value="Alpha/beta_knot_MTases"/>
</dbReference>
<comment type="caution">
    <text evidence="7">The sequence shown here is derived from an EMBL/GenBank/DDBJ whole genome shotgun (WGS) entry which is preliminary data.</text>
</comment>
<keyword evidence="8" id="KW-1185">Reference proteome</keyword>
<dbReference type="CDD" id="cd18081">
    <property type="entry name" value="RlmH-like"/>
    <property type="match status" value="1"/>
</dbReference>
<dbReference type="EMBL" id="WUUL01000002">
    <property type="protein sequence ID" value="MXQ53046.1"/>
    <property type="molecule type" value="Genomic_DNA"/>
</dbReference>
<keyword evidence="3 6" id="KW-0808">Transferase</keyword>
<evidence type="ECO:0000256" key="5">
    <source>
        <dbReference type="ARBA" id="ARBA00038303"/>
    </source>
</evidence>
<comment type="similarity">
    <text evidence="5 6">Belongs to the RNA methyltransferase RlmH family.</text>
</comment>
<feature type="binding site" evidence="6">
    <location>
        <position position="70"/>
    </location>
    <ligand>
        <name>S-adenosyl-L-methionine</name>
        <dbReference type="ChEBI" id="CHEBI:59789"/>
    </ligand>
</feature>
<comment type="function">
    <text evidence="6">Specifically methylates the pseudouridine at position 1915 (m3Psi1915) in 23S rRNA.</text>
</comment>
<dbReference type="HAMAP" id="MF_00658">
    <property type="entry name" value="23SrRNA_methyltr_H"/>
    <property type="match status" value="1"/>
</dbReference>
<evidence type="ECO:0000256" key="4">
    <source>
        <dbReference type="ARBA" id="ARBA00022691"/>
    </source>
</evidence>
<dbReference type="Pfam" id="PF02590">
    <property type="entry name" value="SPOUT_MTase"/>
    <property type="match status" value="1"/>
</dbReference>
<dbReference type="NCBIfam" id="NF000985">
    <property type="entry name" value="PRK00103.1-3"/>
    <property type="match status" value="1"/>
</dbReference>
<dbReference type="Gene3D" id="3.40.1280.10">
    <property type="match status" value="1"/>
</dbReference>
<reference evidence="7 8" key="1">
    <citation type="submission" date="2019-12" db="EMBL/GenBank/DDBJ databases">
        <title>Whole-genome analyses of novel actinobacteria.</title>
        <authorList>
            <person name="Sahin N."/>
            <person name="Saygin H."/>
        </authorList>
    </citation>
    <scope>NUCLEOTIDE SEQUENCE [LARGE SCALE GENOMIC DNA]</scope>
    <source>
        <strain evidence="7 8">KC615</strain>
    </source>
</reference>
<dbReference type="GO" id="GO:0005737">
    <property type="term" value="C:cytoplasm"/>
    <property type="evidence" value="ECO:0007669"/>
    <property type="project" value="UniProtKB-SubCell"/>
</dbReference>
<evidence type="ECO:0000256" key="1">
    <source>
        <dbReference type="ARBA" id="ARBA00022552"/>
    </source>
</evidence>
<dbReference type="PANTHER" id="PTHR33603">
    <property type="entry name" value="METHYLTRANSFERASE"/>
    <property type="match status" value="1"/>
</dbReference>
<evidence type="ECO:0000313" key="7">
    <source>
        <dbReference type="EMBL" id="MXQ53046.1"/>
    </source>
</evidence>
<comment type="subunit">
    <text evidence="6">Homodimer.</text>
</comment>